<reference evidence="1" key="1">
    <citation type="submission" date="2021-11" db="EMBL/GenBank/DDBJ databases">
        <authorList>
            <person name="Schell T."/>
        </authorList>
    </citation>
    <scope>NUCLEOTIDE SEQUENCE</scope>
    <source>
        <strain evidence="1">M5</strain>
    </source>
</reference>
<accession>A0A8J2S365</accession>
<name>A0A8J2S365_9CRUS</name>
<gene>
    <name evidence="1" type="ORF">DGAL_LOCUS16183</name>
</gene>
<sequence>MQFNIDTKNGRAALDAIFKAVFGQKVPVVPLPADNPRNSSAFAYTCAVPDEKSNYFSFLELHTNNIKTLLLVQLTLHLTS</sequence>
<dbReference type="EMBL" id="CAKKLH010000326">
    <property type="protein sequence ID" value="CAH0112464.1"/>
    <property type="molecule type" value="Genomic_DNA"/>
</dbReference>
<proteinExistence type="predicted"/>
<evidence type="ECO:0000313" key="2">
    <source>
        <dbReference type="Proteomes" id="UP000789390"/>
    </source>
</evidence>
<comment type="caution">
    <text evidence="1">The sequence shown here is derived from an EMBL/GenBank/DDBJ whole genome shotgun (WGS) entry which is preliminary data.</text>
</comment>
<dbReference type="Proteomes" id="UP000789390">
    <property type="component" value="Unassembled WGS sequence"/>
</dbReference>
<evidence type="ECO:0000313" key="1">
    <source>
        <dbReference type="EMBL" id="CAH0112464.1"/>
    </source>
</evidence>
<keyword evidence="2" id="KW-1185">Reference proteome</keyword>
<protein>
    <submittedName>
        <fullName evidence="1">Uncharacterized protein</fullName>
    </submittedName>
</protein>
<organism evidence="1 2">
    <name type="scientific">Daphnia galeata</name>
    <dbReference type="NCBI Taxonomy" id="27404"/>
    <lineage>
        <taxon>Eukaryota</taxon>
        <taxon>Metazoa</taxon>
        <taxon>Ecdysozoa</taxon>
        <taxon>Arthropoda</taxon>
        <taxon>Crustacea</taxon>
        <taxon>Branchiopoda</taxon>
        <taxon>Diplostraca</taxon>
        <taxon>Cladocera</taxon>
        <taxon>Anomopoda</taxon>
        <taxon>Daphniidae</taxon>
        <taxon>Daphnia</taxon>
    </lineage>
</organism>
<dbReference type="AlphaFoldDB" id="A0A8J2S365"/>